<evidence type="ECO:0000313" key="1">
    <source>
        <dbReference type="EMBL" id="KIO44693.1"/>
    </source>
</evidence>
<protein>
    <submittedName>
        <fullName evidence="1">Uncharacterized protein</fullName>
    </submittedName>
</protein>
<gene>
    <name evidence="1" type="ORF">BA92_06555</name>
</gene>
<evidence type="ECO:0000313" key="2">
    <source>
        <dbReference type="Proteomes" id="UP000031980"/>
    </source>
</evidence>
<reference evidence="1 2" key="1">
    <citation type="submission" date="2014-07" db="EMBL/GenBank/DDBJ databases">
        <title>Porphyromonadaceae bacterium OUH 308042 = ATCC BAA-2681 = DSM 28342 draft genome.</title>
        <authorList>
            <person name="Sydenham T.V."/>
            <person name="Hasman H."/>
            <person name="Justensen U.S."/>
        </authorList>
    </citation>
    <scope>NUCLEOTIDE SEQUENCE [LARGE SCALE GENOMIC DNA]</scope>
    <source>
        <strain evidence="1 2">OUH 308042</strain>
    </source>
</reference>
<organism evidence="1 2">
    <name type="scientific">Sanguibacteroides justesenii</name>
    <dbReference type="NCBI Taxonomy" id="1547597"/>
    <lineage>
        <taxon>Bacteria</taxon>
        <taxon>Pseudomonadati</taxon>
        <taxon>Bacteroidota</taxon>
        <taxon>Bacteroidia</taxon>
        <taxon>Bacteroidales</taxon>
        <taxon>Porphyromonadaceae</taxon>
        <taxon>Sanguibacteroides</taxon>
    </lineage>
</organism>
<dbReference type="Proteomes" id="UP000031980">
    <property type="component" value="Unassembled WGS sequence"/>
</dbReference>
<dbReference type="AlphaFoldDB" id="A0A0C3ME25"/>
<keyword evidence="2" id="KW-1185">Reference proteome</keyword>
<proteinExistence type="predicted"/>
<comment type="caution">
    <text evidence="1">The sequence shown here is derived from an EMBL/GenBank/DDBJ whole genome shotgun (WGS) entry which is preliminary data.</text>
</comment>
<sequence>MNKNDFKTFFLIFFIVFLIQISILDVSFAKTFVLFTFTNIYNYFFTTNHSNEEKTQLFFISPEIPLPLFIRPCVYKIQKQGETWRRV</sequence>
<name>A0A0C3ME25_9PORP</name>
<dbReference type="EMBL" id="JPIU01000038">
    <property type="protein sequence ID" value="KIO44693.1"/>
    <property type="molecule type" value="Genomic_DNA"/>
</dbReference>
<accession>A0A0C3ME25</accession>